<dbReference type="InterPro" id="IPR051607">
    <property type="entry name" value="Metallo-dep_hydrolases"/>
</dbReference>
<keyword evidence="7" id="KW-1185">Reference proteome</keyword>
<reference evidence="6 7" key="1">
    <citation type="submission" date="2024-11" db="EMBL/GenBank/DDBJ databases">
        <authorList>
            <person name="Heng Y.C."/>
            <person name="Lim A.C.H."/>
            <person name="Lee J.K.Y."/>
            <person name="Kittelmann S."/>
        </authorList>
    </citation>
    <scope>NUCLEOTIDE SEQUENCE [LARGE SCALE GENOMIC DNA]</scope>
    <source>
        <strain evidence="6 7">WILCCON 0202</strain>
    </source>
</reference>
<evidence type="ECO:0000259" key="5">
    <source>
        <dbReference type="Pfam" id="PF01979"/>
    </source>
</evidence>
<evidence type="ECO:0000313" key="6">
    <source>
        <dbReference type="EMBL" id="MFL0269891.1"/>
    </source>
</evidence>
<evidence type="ECO:0000256" key="3">
    <source>
        <dbReference type="ARBA" id="ARBA00022801"/>
    </source>
</evidence>
<comment type="cofactor">
    <cofactor evidence="1">
        <name>Zn(2+)</name>
        <dbReference type="ChEBI" id="CHEBI:29105"/>
    </cofactor>
</comment>
<dbReference type="Gene3D" id="2.30.40.10">
    <property type="entry name" value="Urease, subunit C, domain 1"/>
    <property type="match status" value="1"/>
</dbReference>
<keyword evidence="4" id="KW-0862">Zinc</keyword>
<organism evidence="6 7">
    <name type="scientific">Candidatus Clostridium radicumherbarum</name>
    <dbReference type="NCBI Taxonomy" id="3381662"/>
    <lineage>
        <taxon>Bacteria</taxon>
        <taxon>Bacillati</taxon>
        <taxon>Bacillota</taxon>
        <taxon>Clostridia</taxon>
        <taxon>Eubacteriales</taxon>
        <taxon>Clostridiaceae</taxon>
        <taxon>Clostridium</taxon>
    </lineage>
</organism>
<dbReference type="RefSeq" id="WP_406766511.1">
    <property type="nucleotide sequence ID" value="NZ_JBJHZY010000004.1"/>
</dbReference>
<comment type="caution">
    <text evidence="6">The sequence shown here is derived from an EMBL/GenBank/DDBJ whole genome shotgun (WGS) entry which is preliminary data.</text>
</comment>
<sequence length="439" mass="49420">MEAKSYILINGDGNLAYYSYYTKAYKGHIAYTPELGKYSILENGYIVVEGTKVKGVYKSLPKEYEYIEVENYGNRLIIPGFIDLHLHGSQLANRGLGLDLELMKWLNAHTFKEEARIKDLRYAETIYNETAKLLLKNGTTRAVIYGTLHRESTELLMNIVNKYGLGAYVGKVSQDKNSPDYLTENAVDAIKEEEVFLRDTINRYKLVKPIITPRFVPACSLELLKALGIMAQKYKVPVQSHLDEDLSEIDFVKEEYPQFKNYASIYDYDGLLGQKPTIMAHCVYLSDDEIRLLAKNKVYVAHCPTSNFNLSGSTAPIKKLIGKGIPVGLGTDIAAGHNISILKVMLQAIQASKVVYSRTHDEKDKLTSPEAFYLATKGGGSFFGKVGSFEEGYDFDALVIDDSNLVYVKPLSIEERIDRFIYIGDDRNIIKRFVAGRAV</sequence>
<dbReference type="InterPro" id="IPR006680">
    <property type="entry name" value="Amidohydro-rel"/>
</dbReference>
<feature type="domain" description="Amidohydrolase-related" evidence="5">
    <location>
        <begin position="77"/>
        <end position="439"/>
    </location>
</feature>
<evidence type="ECO:0000313" key="7">
    <source>
        <dbReference type="Proteomes" id="UP001623661"/>
    </source>
</evidence>
<accession>A0ABW8U044</accession>
<dbReference type="Gene3D" id="3.20.20.140">
    <property type="entry name" value="Metal-dependent hydrolases"/>
    <property type="match status" value="1"/>
</dbReference>
<evidence type="ECO:0000256" key="1">
    <source>
        <dbReference type="ARBA" id="ARBA00001947"/>
    </source>
</evidence>
<keyword evidence="3" id="KW-0378">Hydrolase</keyword>
<dbReference type="PANTHER" id="PTHR11271">
    <property type="entry name" value="GUANINE DEAMINASE"/>
    <property type="match status" value="1"/>
</dbReference>
<proteinExistence type="predicted"/>
<dbReference type="Pfam" id="PF01979">
    <property type="entry name" value="Amidohydro_1"/>
    <property type="match status" value="1"/>
</dbReference>
<dbReference type="PANTHER" id="PTHR11271:SF6">
    <property type="entry name" value="GUANINE DEAMINASE"/>
    <property type="match status" value="1"/>
</dbReference>
<name>A0ABW8U044_9CLOT</name>
<dbReference type="InterPro" id="IPR011059">
    <property type="entry name" value="Metal-dep_hydrolase_composite"/>
</dbReference>
<dbReference type="Proteomes" id="UP001623661">
    <property type="component" value="Unassembled WGS sequence"/>
</dbReference>
<gene>
    <name evidence="6" type="ORF">ACJDUH_17585</name>
</gene>
<evidence type="ECO:0000256" key="4">
    <source>
        <dbReference type="ARBA" id="ARBA00022833"/>
    </source>
</evidence>
<keyword evidence="2" id="KW-0479">Metal-binding</keyword>
<dbReference type="SUPFAM" id="SSF51556">
    <property type="entry name" value="Metallo-dependent hydrolases"/>
    <property type="match status" value="1"/>
</dbReference>
<dbReference type="EMBL" id="JBJHZY010000004">
    <property type="protein sequence ID" value="MFL0269891.1"/>
    <property type="molecule type" value="Genomic_DNA"/>
</dbReference>
<evidence type="ECO:0000256" key="2">
    <source>
        <dbReference type="ARBA" id="ARBA00022723"/>
    </source>
</evidence>
<protein>
    <submittedName>
        <fullName evidence="6">Amidohydrolase family protein</fullName>
    </submittedName>
</protein>
<dbReference type="SUPFAM" id="SSF51338">
    <property type="entry name" value="Composite domain of metallo-dependent hydrolases"/>
    <property type="match status" value="2"/>
</dbReference>
<dbReference type="InterPro" id="IPR032466">
    <property type="entry name" value="Metal_Hydrolase"/>
</dbReference>